<dbReference type="Proteomes" id="UP000660611">
    <property type="component" value="Unassembled WGS sequence"/>
</dbReference>
<evidence type="ECO:0000313" key="4">
    <source>
        <dbReference type="EMBL" id="GIG42718.1"/>
    </source>
</evidence>
<proteinExistence type="predicted"/>
<comment type="caution">
    <text evidence="4">The sequence shown here is derived from an EMBL/GenBank/DDBJ whole genome shotgun (WGS) entry which is preliminary data.</text>
</comment>
<dbReference type="InterPro" id="IPR011050">
    <property type="entry name" value="Pectin_lyase_fold/virulence"/>
</dbReference>
<evidence type="ECO:0000259" key="3">
    <source>
        <dbReference type="PROSITE" id="PS50022"/>
    </source>
</evidence>
<dbReference type="SUPFAM" id="SSF51126">
    <property type="entry name" value="Pectin lyase-like"/>
    <property type="match status" value="1"/>
</dbReference>
<sequence length="887" mass="92655">MLTAARPAHRRRRNLIFASVAAILMVATYAVTTTFSASAADTLLSQGKPALSSSDENGGTPASAAFDGNLNGTRWSSAASDPQWLRVDLGQTATVSQIKLYWEAAYATAFKLQTSPDGNTWTDIKSVTGATGGAQTYDVTGSGRYVRVYGTARATGYGYSLWEFQVYGSYGGTTNPGTCNTGANAAQGKPATASSSENAGANGPGAAVDGNAGTRWSSTFSDPQWLAVDLGSAQSICQVTINWEAAYGKDFQIQTSPDGGTYTTIKTVTGGTGGNQTLDVSGTGRFVRVYGTARGSGYGYSIWEFIVRTGTGPTGSTSTTPSSSPSASPTPSTSTGPIQGGGDLGSNVIVFDPSQSTATIQGKLDQIFTQQETAQFGPGRVQFLFKPGTYNGLNAQIGFYTSINGLGQNPQDVRINGDVTVDAGWFQGNATQNFWRSAENLSVYPVSGVDRWAVAQAAPFRRMDIHGGMTLASPNCGWASGGYIADSRVTGNINPCSQQQWFTRDSTIGSWNGSVWNMVFSGVQGAPANSFPNPPYTTLPTSPITQEKPYLYTDSSGAYRVFVPSLRTNSSGATWINGQTPGTSLSINQFYVAKPGVSAATLNAAVAQGLNLLFTPGVYHLNSTVNINRANTVVLGLGYATIVADNGALPMAVGDVDGVKIASLLFDAGPTNSPALLQVGPNGASGNHAAAPNLISDVFLRVGGAGAAKASAALIVNNNNTIIDHIWAWRADHGDGAGWTSNPSDNGLIVNGQNVLAYGLFVEHFNKYNVVWNGNGGRTIFFQNELPYDPPSAAAWSHDGIVGYAAYKVGNNVTTHEGWGMGSYCVFTTDASIAAYHSFEVPNTPNVKFHNILTVSLGKGSITHVINDTGAAAQASAVVPSNVVSYP</sequence>
<feature type="region of interest" description="Disordered" evidence="1">
    <location>
        <begin position="312"/>
        <end position="345"/>
    </location>
</feature>
<name>A0A919U9J9_9ACTN</name>
<dbReference type="Gene3D" id="2.60.120.260">
    <property type="entry name" value="Galactose-binding domain-like"/>
    <property type="match status" value="2"/>
</dbReference>
<dbReference type="SUPFAM" id="SSF49785">
    <property type="entry name" value="Galactose-binding domain-like"/>
    <property type="match status" value="2"/>
</dbReference>
<feature type="domain" description="F5/8 type C" evidence="3">
    <location>
        <begin position="173"/>
        <end position="310"/>
    </location>
</feature>
<feature type="signal peptide" evidence="2">
    <location>
        <begin position="1"/>
        <end position="39"/>
    </location>
</feature>
<evidence type="ECO:0000256" key="2">
    <source>
        <dbReference type="SAM" id="SignalP"/>
    </source>
</evidence>
<keyword evidence="2" id="KW-0732">Signal</keyword>
<dbReference type="AlphaFoldDB" id="A0A919U9J9"/>
<accession>A0A919U9J9</accession>
<evidence type="ECO:0000313" key="5">
    <source>
        <dbReference type="Proteomes" id="UP000660611"/>
    </source>
</evidence>
<dbReference type="InterPro" id="IPR000421">
    <property type="entry name" value="FA58C"/>
</dbReference>
<gene>
    <name evidence="4" type="ORF">Dsi01nite_007590</name>
</gene>
<dbReference type="InterPro" id="IPR059186">
    <property type="entry name" value="SACTE_4363"/>
</dbReference>
<evidence type="ECO:0000256" key="1">
    <source>
        <dbReference type="SAM" id="MobiDB-lite"/>
    </source>
</evidence>
<feature type="domain" description="F5/8 type C" evidence="3">
    <location>
        <begin position="32"/>
        <end position="169"/>
    </location>
</feature>
<organism evidence="4 5">
    <name type="scientific">Dactylosporangium siamense</name>
    <dbReference type="NCBI Taxonomy" id="685454"/>
    <lineage>
        <taxon>Bacteria</taxon>
        <taxon>Bacillati</taxon>
        <taxon>Actinomycetota</taxon>
        <taxon>Actinomycetes</taxon>
        <taxon>Micromonosporales</taxon>
        <taxon>Micromonosporaceae</taxon>
        <taxon>Dactylosporangium</taxon>
    </lineage>
</organism>
<dbReference type="InterPro" id="IPR008979">
    <property type="entry name" value="Galactose-bd-like_sf"/>
</dbReference>
<keyword evidence="5" id="KW-1185">Reference proteome</keyword>
<dbReference type="RefSeq" id="WP_239135659.1">
    <property type="nucleotide sequence ID" value="NZ_BAAAVW010000002.1"/>
</dbReference>
<protein>
    <recommendedName>
        <fullName evidence="3">F5/8 type C domain-containing protein</fullName>
    </recommendedName>
</protein>
<dbReference type="PROSITE" id="PS50022">
    <property type="entry name" value="FA58C_3"/>
    <property type="match status" value="2"/>
</dbReference>
<dbReference type="CDD" id="cd23669">
    <property type="entry name" value="GH55_SacteLam55A-like"/>
    <property type="match status" value="1"/>
</dbReference>
<feature type="chain" id="PRO_5038000545" description="F5/8 type C domain-containing protein" evidence="2">
    <location>
        <begin position="40"/>
        <end position="887"/>
    </location>
</feature>
<dbReference type="EMBL" id="BONQ01000016">
    <property type="protein sequence ID" value="GIG42718.1"/>
    <property type="molecule type" value="Genomic_DNA"/>
</dbReference>
<dbReference type="PANTHER" id="PTHR24543">
    <property type="entry name" value="MULTICOPPER OXIDASE-RELATED"/>
    <property type="match status" value="1"/>
</dbReference>
<reference evidence="4" key="1">
    <citation type="submission" date="2021-01" db="EMBL/GenBank/DDBJ databases">
        <title>Whole genome shotgun sequence of Dactylosporangium siamense NBRC 106093.</title>
        <authorList>
            <person name="Komaki H."/>
            <person name="Tamura T."/>
        </authorList>
    </citation>
    <scope>NUCLEOTIDE SEQUENCE</scope>
    <source>
        <strain evidence="4">NBRC 106093</strain>
    </source>
</reference>
<dbReference type="Pfam" id="PF00754">
    <property type="entry name" value="F5_F8_type_C"/>
    <property type="match status" value="2"/>
</dbReference>
<feature type="compositionally biased region" description="Low complexity" evidence="1">
    <location>
        <begin position="312"/>
        <end position="337"/>
    </location>
</feature>
<feature type="region of interest" description="Disordered" evidence="1">
    <location>
        <begin position="182"/>
        <end position="207"/>
    </location>
</feature>